<organism evidence="1 2">
    <name type="scientific">Thiorhodovibrio frisius</name>
    <dbReference type="NCBI Taxonomy" id="631362"/>
    <lineage>
        <taxon>Bacteria</taxon>
        <taxon>Pseudomonadati</taxon>
        <taxon>Pseudomonadota</taxon>
        <taxon>Gammaproteobacteria</taxon>
        <taxon>Chromatiales</taxon>
        <taxon>Chromatiaceae</taxon>
        <taxon>Thiorhodovibrio</taxon>
    </lineage>
</organism>
<name>H8YXV1_9GAMM</name>
<dbReference type="RefSeq" id="WP_009147361.1">
    <property type="nucleotide sequence ID" value="NZ_CP121471.1"/>
</dbReference>
<dbReference type="Proteomes" id="UP000002964">
    <property type="component" value="Unassembled WGS sequence"/>
</dbReference>
<dbReference type="HOGENOM" id="CLU_1721529_0_0_6"/>
<evidence type="ECO:0000313" key="1">
    <source>
        <dbReference type="EMBL" id="EIC23277.1"/>
    </source>
</evidence>
<gene>
    <name evidence="1" type="ORF">Thi970DRAFT_00933</name>
</gene>
<reference evidence="1 2" key="2">
    <citation type="submission" date="2011-11" db="EMBL/GenBank/DDBJ databases">
        <authorList>
            <consortium name="US DOE Joint Genome Institute"/>
            <person name="Lucas S."/>
            <person name="Han J."/>
            <person name="Lapidus A."/>
            <person name="Cheng J.-F."/>
            <person name="Goodwin L."/>
            <person name="Pitluck S."/>
            <person name="Peters L."/>
            <person name="Ovchinnikova G."/>
            <person name="Zhang X."/>
            <person name="Detter J.C."/>
            <person name="Han C."/>
            <person name="Tapia R."/>
            <person name="Land M."/>
            <person name="Hauser L."/>
            <person name="Kyrpides N."/>
            <person name="Ivanova N."/>
            <person name="Pagani I."/>
            <person name="Vogl K."/>
            <person name="Liu Z."/>
            <person name="Overmann J."/>
            <person name="Frigaard N.-U."/>
            <person name="Bryant D."/>
            <person name="Woyke T."/>
        </authorList>
    </citation>
    <scope>NUCLEOTIDE SEQUENCE [LARGE SCALE GENOMIC DNA]</scope>
    <source>
        <strain evidence="1 2">970</strain>
    </source>
</reference>
<keyword evidence="2" id="KW-1185">Reference proteome</keyword>
<dbReference type="AlphaFoldDB" id="H8YXV1"/>
<evidence type="ECO:0000313" key="2">
    <source>
        <dbReference type="Proteomes" id="UP000002964"/>
    </source>
</evidence>
<sequence length="152" mass="17038">MQVSINQLSEWTGLDRRTVKRRLADLPHKPGPNRAHEYESAVALRLIFGSGNPDGDRLDGQQEKARLDKVRADIAEVELERKRGDLIDVDAVTQTWERLVSVAKGRFMALPTRLSYDLAGLSEPREAERLLKNAIWEVLTELADGDPLPAGE</sequence>
<proteinExistence type="predicted"/>
<protein>
    <submittedName>
        <fullName evidence="1">Phage DNA packaging protein, Nu1 subunit of terminase</fullName>
    </submittedName>
</protein>
<reference evidence="2" key="1">
    <citation type="submission" date="2011-06" db="EMBL/GenBank/DDBJ databases">
        <authorList>
            <consortium name="US DOE Joint Genome Institute (JGI-PGF)"/>
            <person name="Lucas S."/>
            <person name="Han J."/>
            <person name="Lapidus A."/>
            <person name="Cheng J.-F."/>
            <person name="Goodwin L."/>
            <person name="Pitluck S."/>
            <person name="Peters L."/>
            <person name="Land M.L."/>
            <person name="Hauser L."/>
            <person name="Vogl K."/>
            <person name="Liu Z."/>
            <person name="Overmann J."/>
            <person name="Frigaard N.-U."/>
            <person name="Bryant D.A."/>
            <person name="Woyke T.J."/>
        </authorList>
    </citation>
    <scope>NUCLEOTIDE SEQUENCE [LARGE SCALE GENOMIC DNA]</scope>
    <source>
        <strain evidence="2">970</strain>
    </source>
</reference>
<dbReference type="EMBL" id="JH603168">
    <property type="protein sequence ID" value="EIC23277.1"/>
    <property type="molecule type" value="Genomic_DNA"/>
</dbReference>
<accession>H8YXV1</accession>